<proteinExistence type="predicted"/>
<evidence type="ECO:0008006" key="4">
    <source>
        <dbReference type="Google" id="ProtNLM"/>
    </source>
</evidence>
<keyword evidence="1" id="KW-1133">Transmembrane helix</keyword>
<accession>A0A2P7SAC5</accession>
<comment type="caution">
    <text evidence="2">The sequence shown here is derived from an EMBL/GenBank/DDBJ whole genome shotgun (WGS) entry which is preliminary data.</text>
</comment>
<organism evidence="2 3">
    <name type="scientific">Pseudaminobacter soli</name>
    <name type="common">ex Li et al. 2025</name>
    <dbReference type="NCBI Taxonomy" id="1295366"/>
    <lineage>
        <taxon>Bacteria</taxon>
        <taxon>Pseudomonadati</taxon>
        <taxon>Pseudomonadota</taxon>
        <taxon>Alphaproteobacteria</taxon>
        <taxon>Hyphomicrobiales</taxon>
        <taxon>Phyllobacteriaceae</taxon>
        <taxon>Pseudaminobacter</taxon>
    </lineage>
</organism>
<keyword evidence="1" id="KW-0812">Transmembrane</keyword>
<feature type="transmembrane region" description="Helical" evidence="1">
    <location>
        <begin position="12"/>
        <end position="31"/>
    </location>
</feature>
<dbReference type="EMBL" id="PXYL01000008">
    <property type="protein sequence ID" value="PSJ59453.1"/>
    <property type="molecule type" value="Genomic_DNA"/>
</dbReference>
<dbReference type="AlphaFoldDB" id="A0A2P7SAC5"/>
<sequence>MLWKLDPAWLMMAVAVVAVIAFFFGSALNAIMRDDGFGPFGNMVIFTAGFFVAILAVNSYGIAFGSLTLATATGLGGAFILIATLALVKAGLSRL</sequence>
<feature type="transmembrane region" description="Helical" evidence="1">
    <location>
        <begin position="43"/>
        <end position="63"/>
    </location>
</feature>
<protein>
    <recommendedName>
        <fullName evidence="4">GlsB/YeaQ/YmgE family stress response membrane protein</fullName>
    </recommendedName>
</protein>
<reference evidence="2 3" key="1">
    <citation type="submission" date="2018-03" db="EMBL/GenBank/DDBJ databases">
        <title>The draft genome of Mesorhizobium soli JCM 19897.</title>
        <authorList>
            <person name="Li L."/>
            <person name="Liu L."/>
            <person name="Liang L."/>
            <person name="Wang T."/>
            <person name="Zhang X."/>
        </authorList>
    </citation>
    <scope>NUCLEOTIDE SEQUENCE [LARGE SCALE GENOMIC DNA]</scope>
    <source>
        <strain evidence="2 3">JCM 19897</strain>
    </source>
</reference>
<feature type="transmembrane region" description="Helical" evidence="1">
    <location>
        <begin position="69"/>
        <end position="88"/>
    </location>
</feature>
<dbReference type="RefSeq" id="WP_106725338.1">
    <property type="nucleotide sequence ID" value="NZ_PXYL01000008.1"/>
</dbReference>
<evidence type="ECO:0000313" key="3">
    <source>
        <dbReference type="Proteomes" id="UP000240653"/>
    </source>
</evidence>
<keyword evidence="1" id="KW-0472">Membrane</keyword>
<evidence type="ECO:0000256" key="1">
    <source>
        <dbReference type="SAM" id="Phobius"/>
    </source>
</evidence>
<keyword evidence="3" id="KW-1185">Reference proteome</keyword>
<dbReference type="OrthoDB" id="8115507at2"/>
<name>A0A2P7SAC5_9HYPH</name>
<gene>
    <name evidence="2" type="ORF">C7I85_17815</name>
</gene>
<dbReference type="Proteomes" id="UP000240653">
    <property type="component" value="Unassembled WGS sequence"/>
</dbReference>
<evidence type="ECO:0000313" key="2">
    <source>
        <dbReference type="EMBL" id="PSJ59453.1"/>
    </source>
</evidence>